<accession>M7B1U1</accession>
<dbReference type="FunFam" id="3.10.100.10:FF:000015">
    <property type="entry name" value="C-type lectin Cal"/>
    <property type="match status" value="1"/>
</dbReference>
<evidence type="ECO:0000256" key="2">
    <source>
        <dbReference type="ARBA" id="ARBA00022525"/>
    </source>
</evidence>
<comment type="subcellular location">
    <subcellularLocation>
        <location evidence="1">Secreted</location>
    </subcellularLocation>
</comment>
<dbReference type="InterPro" id="IPR016186">
    <property type="entry name" value="C-type_lectin-like/link_sf"/>
</dbReference>
<keyword evidence="4" id="KW-1015">Disulfide bond</keyword>
<dbReference type="AlphaFoldDB" id="M7B1U1"/>
<sequence length="113" mass="13120">MTWADAEVECQQQGKGAHLASILNEAEGNVVARYIQKSGSRNSVWIGLHNPQHNNCWKWTDGSLYHYSAWNPGEPNNVRKAEYCIELLNYRGFKKWNDITCNKHNTYICKYEL</sequence>
<dbReference type="PROSITE" id="PS00615">
    <property type="entry name" value="C_TYPE_LECTIN_1"/>
    <property type="match status" value="1"/>
</dbReference>
<dbReference type="Proteomes" id="UP000031443">
    <property type="component" value="Unassembled WGS sequence"/>
</dbReference>
<evidence type="ECO:0000256" key="1">
    <source>
        <dbReference type="ARBA" id="ARBA00004613"/>
    </source>
</evidence>
<dbReference type="EMBL" id="KB556459">
    <property type="protein sequence ID" value="EMP29395.1"/>
    <property type="molecule type" value="Genomic_DNA"/>
</dbReference>
<keyword evidence="7" id="KW-1185">Reference proteome</keyword>
<evidence type="ECO:0000313" key="6">
    <source>
        <dbReference type="EMBL" id="EMP29395.1"/>
    </source>
</evidence>
<dbReference type="GO" id="GO:0030246">
    <property type="term" value="F:carbohydrate binding"/>
    <property type="evidence" value="ECO:0007669"/>
    <property type="project" value="UniProtKB-KW"/>
</dbReference>
<protein>
    <submittedName>
        <fullName evidence="6">Lithostathine-1</fullName>
    </submittedName>
</protein>
<dbReference type="InterPro" id="IPR016187">
    <property type="entry name" value="CTDL_fold"/>
</dbReference>
<dbReference type="SMART" id="SM00034">
    <property type="entry name" value="CLECT"/>
    <property type="match status" value="1"/>
</dbReference>
<organism evidence="6 7">
    <name type="scientific">Chelonia mydas</name>
    <name type="common">Green sea-turtle</name>
    <name type="synonym">Chelonia agassizi</name>
    <dbReference type="NCBI Taxonomy" id="8469"/>
    <lineage>
        <taxon>Eukaryota</taxon>
        <taxon>Metazoa</taxon>
        <taxon>Chordata</taxon>
        <taxon>Craniata</taxon>
        <taxon>Vertebrata</taxon>
        <taxon>Euteleostomi</taxon>
        <taxon>Archelosauria</taxon>
        <taxon>Testudinata</taxon>
        <taxon>Testudines</taxon>
        <taxon>Cryptodira</taxon>
        <taxon>Durocryptodira</taxon>
        <taxon>Americhelydia</taxon>
        <taxon>Chelonioidea</taxon>
        <taxon>Cheloniidae</taxon>
        <taxon>Chelonia</taxon>
    </lineage>
</organism>
<keyword evidence="2" id="KW-0964">Secreted</keyword>
<dbReference type="GO" id="GO:0005576">
    <property type="term" value="C:extracellular region"/>
    <property type="evidence" value="ECO:0007669"/>
    <property type="project" value="UniProtKB-SubCell"/>
</dbReference>
<dbReference type="InterPro" id="IPR001304">
    <property type="entry name" value="C-type_lectin-like"/>
</dbReference>
<name>M7B1U1_CHEMY</name>
<evidence type="ECO:0000313" key="7">
    <source>
        <dbReference type="Proteomes" id="UP000031443"/>
    </source>
</evidence>
<dbReference type="SUPFAM" id="SSF56436">
    <property type="entry name" value="C-type lectin-like"/>
    <property type="match status" value="1"/>
</dbReference>
<evidence type="ECO:0000256" key="3">
    <source>
        <dbReference type="ARBA" id="ARBA00022734"/>
    </source>
</evidence>
<dbReference type="InterPro" id="IPR050111">
    <property type="entry name" value="C-type_lectin/snaclec_domain"/>
</dbReference>
<dbReference type="PRINTS" id="PR01504">
    <property type="entry name" value="PNCREATITSAP"/>
</dbReference>
<dbReference type="STRING" id="8469.M7B1U1"/>
<evidence type="ECO:0000256" key="4">
    <source>
        <dbReference type="ARBA" id="ARBA00023157"/>
    </source>
</evidence>
<feature type="domain" description="C-type lectin" evidence="5">
    <location>
        <begin position="1"/>
        <end position="110"/>
    </location>
</feature>
<proteinExistence type="predicted"/>
<gene>
    <name evidence="6" type="ORF">UY3_13503</name>
</gene>
<evidence type="ECO:0000259" key="5">
    <source>
        <dbReference type="PROSITE" id="PS50041"/>
    </source>
</evidence>
<keyword evidence="3" id="KW-0430">Lectin</keyword>
<dbReference type="Gene3D" id="3.10.100.10">
    <property type="entry name" value="Mannose-Binding Protein A, subunit A"/>
    <property type="match status" value="1"/>
</dbReference>
<reference evidence="7" key="1">
    <citation type="journal article" date="2013" name="Nat. Genet.">
        <title>The draft genomes of soft-shell turtle and green sea turtle yield insights into the development and evolution of the turtle-specific body plan.</title>
        <authorList>
            <person name="Wang Z."/>
            <person name="Pascual-Anaya J."/>
            <person name="Zadissa A."/>
            <person name="Li W."/>
            <person name="Niimura Y."/>
            <person name="Huang Z."/>
            <person name="Li C."/>
            <person name="White S."/>
            <person name="Xiong Z."/>
            <person name="Fang D."/>
            <person name="Wang B."/>
            <person name="Ming Y."/>
            <person name="Chen Y."/>
            <person name="Zheng Y."/>
            <person name="Kuraku S."/>
            <person name="Pignatelli M."/>
            <person name="Herrero J."/>
            <person name="Beal K."/>
            <person name="Nozawa M."/>
            <person name="Li Q."/>
            <person name="Wang J."/>
            <person name="Zhang H."/>
            <person name="Yu L."/>
            <person name="Shigenobu S."/>
            <person name="Wang J."/>
            <person name="Liu J."/>
            <person name="Flicek P."/>
            <person name="Searle S."/>
            <person name="Wang J."/>
            <person name="Kuratani S."/>
            <person name="Yin Y."/>
            <person name="Aken B."/>
            <person name="Zhang G."/>
            <person name="Irie N."/>
        </authorList>
    </citation>
    <scope>NUCLEOTIDE SEQUENCE [LARGE SCALE GENOMIC DNA]</scope>
</reference>
<dbReference type="PANTHER" id="PTHR22803">
    <property type="entry name" value="MANNOSE, PHOSPHOLIPASE, LECTIN RECEPTOR RELATED"/>
    <property type="match status" value="1"/>
</dbReference>
<dbReference type="PROSITE" id="PS50041">
    <property type="entry name" value="C_TYPE_LECTIN_2"/>
    <property type="match status" value="1"/>
</dbReference>
<dbReference type="Pfam" id="PF00059">
    <property type="entry name" value="Lectin_C"/>
    <property type="match status" value="1"/>
</dbReference>
<dbReference type="InterPro" id="IPR018378">
    <property type="entry name" value="C-type_lectin_CS"/>
</dbReference>